<feature type="domain" description="HTH tetR-type" evidence="4">
    <location>
        <begin position="20"/>
        <end position="80"/>
    </location>
</feature>
<dbReference type="SUPFAM" id="SSF48498">
    <property type="entry name" value="Tetracyclin repressor-like, C-terminal domain"/>
    <property type="match status" value="1"/>
</dbReference>
<dbReference type="RefSeq" id="WP_347168604.1">
    <property type="nucleotide sequence ID" value="NZ_JBDNCH010000004.1"/>
</dbReference>
<dbReference type="Gene3D" id="1.10.357.10">
    <property type="entry name" value="Tetracycline Repressor, domain 2"/>
    <property type="match status" value="1"/>
</dbReference>
<dbReference type="PANTHER" id="PTHR30055:SF235">
    <property type="entry name" value="TRANSCRIPTIONAL REGULATORY PROTEIN"/>
    <property type="match status" value="1"/>
</dbReference>
<feature type="region of interest" description="Disordered" evidence="3">
    <location>
        <begin position="1"/>
        <end position="21"/>
    </location>
</feature>
<accession>A0AAW9SWJ7</accession>
<dbReference type="InterPro" id="IPR001647">
    <property type="entry name" value="HTH_TetR"/>
</dbReference>
<dbReference type="GO" id="GO:0003700">
    <property type="term" value="F:DNA-binding transcription factor activity"/>
    <property type="evidence" value="ECO:0007669"/>
    <property type="project" value="TreeGrafter"/>
</dbReference>
<evidence type="ECO:0000313" key="5">
    <source>
        <dbReference type="EMBL" id="MEN9063533.1"/>
    </source>
</evidence>
<sequence>MSAFRSSRRKPGRPKETDSTDLRDRILDAAELEFADHGYNGARMRDIAARAGVNLALIGYYNGSKGALFEEVVRRKGARIAAARHANLDALLARTPSPRLREIVRAYLQPQWDMKESGPPGAAFVRLQARLHAEPEARALRLRREIYDPAAKRYIAVLAVALPHLSLEEVSLRMAFLVGTYLFMLNDLGRVGDLSDGQITALGKDALLDHLQRFLSAGLRAE</sequence>
<dbReference type="PANTHER" id="PTHR30055">
    <property type="entry name" value="HTH-TYPE TRANSCRIPTIONAL REGULATOR RUTR"/>
    <property type="match status" value="1"/>
</dbReference>
<dbReference type="PROSITE" id="PS50977">
    <property type="entry name" value="HTH_TETR_2"/>
    <property type="match status" value="1"/>
</dbReference>
<dbReference type="GO" id="GO:0000976">
    <property type="term" value="F:transcription cis-regulatory region binding"/>
    <property type="evidence" value="ECO:0007669"/>
    <property type="project" value="TreeGrafter"/>
</dbReference>
<feature type="compositionally biased region" description="Basic residues" evidence="3">
    <location>
        <begin position="1"/>
        <end position="12"/>
    </location>
</feature>
<keyword evidence="1 2" id="KW-0238">DNA-binding</keyword>
<comment type="caution">
    <text evidence="5">The sequence shown here is derived from an EMBL/GenBank/DDBJ whole genome shotgun (WGS) entry which is preliminary data.</text>
</comment>
<dbReference type="EMBL" id="JBDNCH010000004">
    <property type="protein sequence ID" value="MEN9063533.1"/>
    <property type="molecule type" value="Genomic_DNA"/>
</dbReference>
<proteinExistence type="predicted"/>
<evidence type="ECO:0000256" key="3">
    <source>
        <dbReference type="SAM" id="MobiDB-lite"/>
    </source>
</evidence>
<gene>
    <name evidence="5" type="ORF">ABFB10_23520</name>
</gene>
<dbReference type="Proteomes" id="UP001428774">
    <property type="component" value="Unassembled WGS sequence"/>
</dbReference>
<evidence type="ECO:0000256" key="2">
    <source>
        <dbReference type="PROSITE-ProRule" id="PRU00335"/>
    </source>
</evidence>
<dbReference type="SUPFAM" id="SSF46689">
    <property type="entry name" value="Homeodomain-like"/>
    <property type="match status" value="1"/>
</dbReference>
<feature type="DNA-binding region" description="H-T-H motif" evidence="2">
    <location>
        <begin position="43"/>
        <end position="62"/>
    </location>
</feature>
<dbReference type="InterPro" id="IPR041586">
    <property type="entry name" value="PsrA_TetR_C"/>
</dbReference>
<protein>
    <submittedName>
        <fullName evidence="5">TetR/AcrR family transcriptional regulator</fullName>
    </submittedName>
</protein>
<dbReference type="Pfam" id="PF17939">
    <property type="entry name" value="TetR_C_30"/>
    <property type="match status" value="1"/>
</dbReference>
<evidence type="ECO:0000259" key="4">
    <source>
        <dbReference type="PROSITE" id="PS50977"/>
    </source>
</evidence>
<dbReference type="InterPro" id="IPR036271">
    <property type="entry name" value="Tet_transcr_reg_TetR-rel_C_sf"/>
</dbReference>
<organism evidence="5 6">
    <name type="scientific">Ponticoccus litoralis</name>
    <dbReference type="NCBI Taxonomy" id="422297"/>
    <lineage>
        <taxon>Bacteria</taxon>
        <taxon>Pseudomonadati</taxon>
        <taxon>Pseudomonadota</taxon>
        <taxon>Alphaproteobacteria</taxon>
        <taxon>Rhodobacterales</taxon>
        <taxon>Roseobacteraceae</taxon>
        <taxon>Ponticoccus</taxon>
    </lineage>
</organism>
<dbReference type="InterPro" id="IPR009057">
    <property type="entry name" value="Homeodomain-like_sf"/>
</dbReference>
<reference evidence="5 6" key="1">
    <citation type="submission" date="2024-05" db="EMBL/GenBank/DDBJ databases">
        <title>Genome sequence of Ponticoccus litoralis KCCM 90028.</title>
        <authorList>
            <person name="Kim J.M."/>
            <person name="Lee J.K."/>
            <person name="Choi B.J."/>
            <person name="Bayburt H."/>
            <person name="Baek J.H."/>
            <person name="Jeon C.O."/>
        </authorList>
    </citation>
    <scope>NUCLEOTIDE SEQUENCE [LARGE SCALE GENOMIC DNA]</scope>
    <source>
        <strain evidence="5 6">KCCM 90028</strain>
    </source>
</reference>
<keyword evidence="6" id="KW-1185">Reference proteome</keyword>
<dbReference type="Pfam" id="PF00440">
    <property type="entry name" value="TetR_N"/>
    <property type="match status" value="1"/>
</dbReference>
<evidence type="ECO:0000313" key="6">
    <source>
        <dbReference type="Proteomes" id="UP001428774"/>
    </source>
</evidence>
<dbReference type="InterPro" id="IPR050109">
    <property type="entry name" value="HTH-type_TetR-like_transc_reg"/>
</dbReference>
<dbReference type="AlphaFoldDB" id="A0AAW9SWJ7"/>
<evidence type="ECO:0000256" key="1">
    <source>
        <dbReference type="ARBA" id="ARBA00023125"/>
    </source>
</evidence>
<name>A0AAW9SWJ7_9RHOB</name>